<comment type="caution">
    <text evidence="2">The sequence shown here is derived from an EMBL/GenBank/DDBJ whole genome shotgun (WGS) entry which is preliminary data.</text>
</comment>
<protein>
    <recommendedName>
        <fullName evidence="1">Gfo/Idh/MocA-like oxidoreductase N-terminal domain-containing protein</fullName>
    </recommendedName>
</protein>
<evidence type="ECO:0000313" key="3">
    <source>
        <dbReference type="Proteomes" id="UP000646749"/>
    </source>
</evidence>
<evidence type="ECO:0000259" key="1">
    <source>
        <dbReference type="Pfam" id="PF01408"/>
    </source>
</evidence>
<sequence>MTAIRLGIVGLGAVAQAVHLPLLSKRPDLYSIAAICDLSPEVLAAVGDRFGVPAARRFAALEDLLDVGGLDAVMVLNRGSHSAQVLAAFSRDLPVLCEKPLAYTTNEVDTLIEAEPDLGHPAILLGYMKQYDPAVLAAAEALADVDDIRMIEASVLHPTGAAQLALARVVGPSAPLPPSVAASGDAEDQALWAAAVGDADEATWRAYRGALVSSLAHDLSIMRSFGAPPATVEWADIWRQTSRHAEIDPGRDRRSFGDHPPSINAVGSLASGGRWSLSWHYLPDFPAYRETIRVVHGRGTVELVFPSPYLLHAPTELTITSRDGSAERRVVRRSPIEAFETQLEAFHAMVRSGVPPRSDLAAGRADILDCQRILATFAGRTGLPVGGEVGKLV</sequence>
<dbReference type="InterPro" id="IPR000683">
    <property type="entry name" value="Gfo/Idh/MocA-like_OxRdtase_N"/>
</dbReference>
<dbReference type="PANTHER" id="PTHR43377">
    <property type="entry name" value="BILIVERDIN REDUCTASE A"/>
    <property type="match status" value="1"/>
</dbReference>
<dbReference type="InterPro" id="IPR051450">
    <property type="entry name" value="Gfo/Idh/MocA_Oxidoreductases"/>
</dbReference>
<organism evidence="2 3">
    <name type="scientific">Plantactinospora endophytica</name>
    <dbReference type="NCBI Taxonomy" id="673535"/>
    <lineage>
        <taxon>Bacteria</taxon>
        <taxon>Bacillati</taxon>
        <taxon>Actinomycetota</taxon>
        <taxon>Actinomycetes</taxon>
        <taxon>Micromonosporales</taxon>
        <taxon>Micromonosporaceae</taxon>
        <taxon>Plantactinospora</taxon>
    </lineage>
</organism>
<dbReference type="InterPro" id="IPR036291">
    <property type="entry name" value="NAD(P)-bd_dom_sf"/>
</dbReference>
<dbReference type="Pfam" id="PF01408">
    <property type="entry name" value="GFO_IDH_MocA"/>
    <property type="match status" value="1"/>
</dbReference>
<name>A0ABQ4DZG7_9ACTN</name>
<dbReference type="PANTHER" id="PTHR43377:SF1">
    <property type="entry name" value="BILIVERDIN REDUCTASE A"/>
    <property type="match status" value="1"/>
</dbReference>
<dbReference type="RefSeq" id="WP_203866375.1">
    <property type="nucleotide sequence ID" value="NZ_BONW01000013.1"/>
</dbReference>
<dbReference type="EMBL" id="BONW01000013">
    <property type="protein sequence ID" value="GIG87831.1"/>
    <property type="molecule type" value="Genomic_DNA"/>
</dbReference>
<evidence type="ECO:0000313" key="2">
    <source>
        <dbReference type="EMBL" id="GIG87831.1"/>
    </source>
</evidence>
<keyword evidence="3" id="KW-1185">Reference proteome</keyword>
<dbReference type="SUPFAM" id="SSF51735">
    <property type="entry name" value="NAD(P)-binding Rossmann-fold domains"/>
    <property type="match status" value="1"/>
</dbReference>
<dbReference type="Proteomes" id="UP000646749">
    <property type="component" value="Unassembled WGS sequence"/>
</dbReference>
<feature type="domain" description="Gfo/Idh/MocA-like oxidoreductase N-terminal" evidence="1">
    <location>
        <begin position="4"/>
        <end position="117"/>
    </location>
</feature>
<gene>
    <name evidence="2" type="ORF">Pen02_27670</name>
</gene>
<reference evidence="2 3" key="1">
    <citation type="submission" date="2021-01" db="EMBL/GenBank/DDBJ databases">
        <title>Whole genome shotgun sequence of Plantactinospora endophytica NBRC 110450.</title>
        <authorList>
            <person name="Komaki H."/>
            <person name="Tamura T."/>
        </authorList>
    </citation>
    <scope>NUCLEOTIDE SEQUENCE [LARGE SCALE GENOMIC DNA]</scope>
    <source>
        <strain evidence="2 3">NBRC 110450</strain>
    </source>
</reference>
<dbReference type="Gene3D" id="3.30.360.10">
    <property type="entry name" value="Dihydrodipicolinate Reductase, domain 2"/>
    <property type="match status" value="1"/>
</dbReference>
<proteinExistence type="predicted"/>
<dbReference type="Gene3D" id="3.40.50.720">
    <property type="entry name" value="NAD(P)-binding Rossmann-like Domain"/>
    <property type="match status" value="1"/>
</dbReference>
<accession>A0ABQ4DZG7</accession>